<accession>A0ABP6VNM8</accession>
<feature type="compositionally biased region" description="Low complexity" evidence="1">
    <location>
        <begin position="237"/>
        <end position="249"/>
    </location>
</feature>
<feature type="compositionally biased region" description="Low complexity" evidence="1">
    <location>
        <begin position="551"/>
        <end position="589"/>
    </location>
</feature>
<comment type="caution">
    <text evidence="2">The sequence shown here is derived from an EMBL/GenBank/DDBJ whole genome shotgun (WGS) entry which is preliminary data.</text>
</comment>
<feature type="compositionally biased region" description="Pro residues" evidence="1">
    <location>
        <begin position="57"/>
        <end position="68"/>
    </location>
</feature>
<sequence>MTGNTMGGSRRADRPDTVSDAEVTVPGRHRVRGDGTWTPVVPARRTGHHRHRTGVPGGPPPAGRPDPSQPAVTPGRSPFAGPPGEPQFARTPADAQFTPAQADARRGPTPGNARFAPAPADARRGPAPTDAAPADTRRGPAPADARFTPAQADAPRRPATSETRFAAASAESRLGPVPADARFAPAPGAAPRRPVAPASRLGPAPAQFTPGSADTRRGPAPAAHSASTSADARRSASADAQFSAAAGASRLGPAPADEPRVPADPQVTGAQPGAPVRPADDSPDDSRFAGSLPQPSRQHVREARSSFPAARGTLPGAGLPQPSREGGSPRASVPPQDGQVFGALPIPEEHRAFAPPDARSGQGLPQPTGQARRTRRERVEATAATLASQVPGTPEESRHSVDLSSSAPDGEPPKRQRVTLRGGEPAPAKQQEVRVYAAPVLDGLGKFDLGSVPASVTPPKTWRKAAWFATGASGAVVVGLLFAGTFLVGGPATSSNALDGGWPGRQNGGNPDLSALVPETKPQGGPAGATQDHHTSGTTPEDTPADQARNTTGTESSTGPTGESSSSGPATDGSASSPTTTGSPSSSEPPQKPPVTAAARETKPSVYYAKHDTKTMGDNSETFFNTVTTDPGAASSVTSGDLEQQGPQGLRKRYSDVAYFEVKKVTIDPDHNTTVNTVEVTHEDGSKSTEQQTLTFDDDGKITDDGR</sequence>
<name>A0ABP6VNM8_9PSEU</name>
<feature type="compositionally biased region" description="Basic and acidic residues" evidence="1">
    <location>
        <begin position="698"/>
        <end position="707"/>
    </location>
</feature>
<keyword evidence="3" id="KW-1185">Reference proteome</keyword>
<feature type="compositionally biased region" description="Polar residues" evidence="1">
    <location>
        <begin position="616"/>
        <end position="647"/>
    </location>
</feature>
<evidence type="ECO:0000313" key="2">
    <source>
        <dbReference type="EMBL" id="GAA3538797.1"/>
    </source>
</evidence>
<protein>
    <submittedName>
        <fullName evidence="2">Uncharacterized protein</fullName>
    </submittedName>
</protein>
<feature type="region of interest" description="Disordered" evidence="1">
    <location>
        <begin position="489"/>
        <end position="651"/>
    </location>
</feature>
<feature type="compositionally biased region" description="Low complexity" evidence="1">
    <location>
        <begin position="220"/>
        <end position="230"/>
    </location>
</feature>
<feature type="region of interest" description="Disordered" evidence="1">
    <location>
        <begin position="1"/>
        <end position="433"/>
    </location>
</feature>
<feature type="compositionally biased region" description="Low complexity" evidence="1">
    <location>
        <begin position="113"/>
        <end position="134"/>
    </location>
</feature>
<feature type="compositionally biased region" description="Basic and acidic residues" evidence="1">
    <location>
        <begin position="278"/>
        <end position="287"/>
    </location>
</feature>
<gene>
    <name evidence="2" type="ORF">GCM10022222_22980</name>
</gene>
<reference evidence="3" key="1">
    <citation type="journal article" date="2019" name="Int. J. Syst. Evol. Microbiol.">
        <title>The Global Catalogue of Microorganisms (GCM) 10K type strain sequencing project: providing services to taxonomists for standard genome sequencing and annotation.</title>
        <authorList>
            <consortium name="The Broad Institute Genomics Platform"/>
            <consortium name="The Broad Institute Genome Sequencing Center for Infectious Disease"/>
            <person name="Wu L."/>
            <person name="Ma J."/>
        </authorList>
    </citation>
    <scope>NUCLEOTIDE SEQUENCE [LARGE SCALE GENOMIC DNA]</scope>
    <source>
        <strain evidence="3">JCM 16898</strain>
    </source>
</reference>
<dbReference type="EMBL" id="BAAAZN010000004">
    <property type="protein sequence ID" value="GAA3538797.1"/>
    <property type="molecule type" value="Genomic_DNA"/>
</dbReference>
<evidence type="ECO:0000256" key="1">
    <source>
        <dbReference type="SAM" id="MobiDB-lite"/>
    </source>
</evidence>
<proteinExistence type="predicted"/>
<feature type="compositionally biased region" description="Low complexity" evidence="1">
    <location>
        <begin position="178"/>
        <end position="200"/>
    </location>
</feature>
<feature type="region of interest" description="Disordered" evidence="1">
    <location>
        <begin position="680"/>
        <end position="707"/>
    </location>
</feature>
<organism evidence="2 3">
    <name type="scientific">Amycolatopsis ultiminotia</name>
    <dbReference type="NCBI Taxonomy" id="543629"/>
    <lineage>
        <taxon>Bacteria</taxon>
        <taxon>Bacillati</taxon>
        <taxon>Actinomycetota</taxon>
        <taxon>Actinomycetes</taxon>
        <taxon>Pseudonocardiales</taxon>
        <taxon>Pseudonocardiaceae</taxon>
        <taxon>Amycolatopsis</taxon>
    </lineage>
</organism>
<evidence type="ECO:0000313" key="3">
    <source>
        <dbReference type="Proteomes" id="UP001500689"/>
    </source>
</evidence>
<dbReference type="Proteomes" id="UP001500689">
    <property type="component" value="Unassembled WGS sequence"/>
</dbReference>